<proteinExistence type="predicted"/>
<organism evidence="2 3">
    <name type="scientific">Helicobacter pylori</name>
    <name type="common">Campylobacter pylori</name>
    <dbReference type="NCBI Taxonomy" id="210"/>
    <lineage>
        <taxon>Bacteria</taxon>
        <taxon>Pseudomonadati</taxon>
        <taxon>Campylobacterota</taxon>
        <taxon>Epsilonproteobacteria</taxon>
        <taxon>Campylobacterales</taxon>
        <taxon>Helicobacteraceae</taxon>
        <taxon>Helicobacter</taxon>
    </lineage>
</organism>
<feature type="transmembrane region" description="Helical" evidence="1">
    <location>
        <begin position="9"/>
        <end position="30"/>
    </location>
</feature>
<evidence type="ECO:0000313" key="2">
    <source>
        <dbReference type="EMBL" id="MUU40247.1"/>
    </source>
</evidence>
<keyword evidence="1" id="KW-0472">Membrane</keyword>
<dbReference type="EMBL" id="WADI01000001">
    <property type="protein sequence ID" value="MUU40247.1"/>
    <property type="molecule type" value="Genomic_DNA"/>
</dbReference>
<dbReference type="AlphaFoldDB" id="A0ABD6HH79"/>
<evidence type="ECO:0000256" key="1">
    <source>
        <dbReference type="SAM" id="Phobius"/>
    </source>
</evidence>
<accession>A0ABD6HH79</accession>
<sequence length="61" mass="7138">MEKLKLGRVWFWLCIPMIGILQGLSVQSVLNPTRFRKILFNWIVGGKINPLVRVKCPIIRF</sequence>
<gene>
    <name evidence="2" type="ORF">F7209_00325</name>
</gene>
<name>A0ABD6HH79_HELPX</name>
<dbReference type="Proteomes" id="UP000470837">
    <property type="component" value="Unassembled WGS sequence"/>
</dbReference>
<comment type="caution">
    <text evidence="2">The sequence shown here is derived from an EMBL/GenBank/DDBJ whole genome shotgun (WGS) entry which is preliminary data.</text>
</comment>
<reference evidence="2 3" key="1">
    <citation type="journal article" date="2020" name="J. Clin. Microbiol.">
        <title>Helicobacter pylori infections in the Bronx, New York: Surveying Antibiotic Susceptibility and Strain Lineage by Whole-genome Sequencing.</title>
        <authorList>
            <person name="Saranathan R."/>
            <person name="Levi M.H."/>
            <person name="Wattam A.R."/>
            <person name="Malek A."/>
            <person name="Asare E."/>
            <person name="Behin D.S."/>
            <person name="Pan D.H."/>
            <person name="Jacobs W.R."/>
            <person name="Szymczak W.A."/>
        </authorList>
    </citation>
    <scope>NUCLEOTIDE SEQUENCE [LARGE SCALE GENOMIC DNA]</scope>
    <source>
        <strain evidence="2 3">MHP34</strain>
    </source>
</reference>
<keyword evidence="1" id="KW-0812">Transmembrane</keyword>
<keyword evidence="1" id="KW-1133">Transmembrane helix</keyword>
<evidence type="ECO:0000313" key="3">
    <source>
        <dbReference type="Proteomes" id="UP000470837"/>
    </source>
</evidence>
<protein>
    <submittedName>
        <fullName evidence="2">Uncharacterized protein</fullName>
    </submittedName>
</protein>